<dbReference type="EMBL" id="CP157948">
    <property type="protein sequence ID" value="XBS89779.1"/>
    <property type="molecule type" value="Genomic_DNA"/>
</dbReference>
<gene>
    <name evidence="1" type="ORF">ABNK63_15505</name>
</gene>
<protein>
    <recommendedName>
        <fullName evidence="2">DUF11 domain-containing protein</fullName>
    </recommendedName>
</protein>
<dbReference type="SUPFAM" id="SSF49401">
    <property type="entry name" value="Bacterial adhesins"/>
    <property type="match status" value="1"/>
</dbReference>
<organism evidence="1">
    <name type="scientific">Rhodanobacter sp. IGA1.0</name>
    <dbReference type="NCBI Taxonomy" id="3158582"/>
    <lineage>
        <taxon>Bacteria</taxon>
        <taxon>Pseudomonadati</taxon>
        <taxon>Pseudomonadota</taxon>
        <taxon>Gammaproteobacteria</taxon>
        <taxon>Lysobacterales</taxon>
        <taxon>Rhodanobacteraceae</taxon>
        <taxon>Rhodanobacter</taxon>
    </lineage>
</organism>
<name>A0AAU7QK66_9GAMM</name>
<evidence type="ECO:0008006" key="2">
    <source>
        <dbReference type="Google" id="ProtNLM"/>
    </source>
</evidence>
<proteinExistence type="predicted"/>
<dbReference type="AlphaFoldDB" id="A0AAU7QK66"/>
<reference evidence="1" key="1">
    <citation type="submission" date="2024-06" db="EMBL/GenBank/DDBJ databases">
        <authorList>
            <person name="Sun Y."/>
        </authorList>
    </citation>
    <scope>NUCLEOTIDE SEQUENCE</scope>
    <source>
        <strain evidence="1">IGA1.0</strain>
    </source>
</reference>
<accession>A0AAU7QK66</accession>
<dbReference type="InterPro" id="IPR008966">
    <property type="entry name" value="Adhesion_dom_sf"/>
</dbReference>
<dbReference type="RefSeq" id="WP_350016134.1">
    <property type="nucleotide sequence ID" value="NZ_CP157948.1"/>
</dbReference>
<evidence type="ECO:0000313" key="1">
    <source>
        <dbReference type="EMBL" id="XBS89779.1"/>
    </source>
</evidence>
<sequence>MKNTVAVSYVQGGSMLTGTTSTSFVVDQLVDVTTTWQDAKPVQAAAGSAAQTLLFRVTNPGNGNDSYKLVPTALPASGSDFAVDQCQLFLDQDHNGIRSANDPEYVPGSNDPVLAAGDHMDVFVLCALPSTANDGTFAQVRLAATSNTFSGTPGSAKPSAGIPGMNVVVGMSSGSSSSNGTYQASSVSYQFTSTQRVTDKSGGSVATSGSHILYTLIVTADGGSAIGRNLVVTNPMPEHTTYVPGSLTLDSASLGDSNTDSDAGDFNITATNAISVRLGNVPGSASPHTITFEVTIN</sequence>